<name>A0A803LAN0_CHEQI</name>
<dbReference type="InterPro" id="IPR044798">
    <property type="entry name" value="EAF1A/B"/>
</dbReference>
<dbReference type="CDD" id="cd00167">
    <property type="entry name" value="SANT"/>
    <property type="match status" value="1"/>
</dbReference>
<dbReference type="PANTHER" id="PTHR46774:SF3">
    <property type="entry name" value="CHROMATIN MODIFICATION-RELATED PROTEIN EAF1 A-RELATED"/>
    <property type="match status" value="1"/>
</dbReference>
<feature type="compositionally biased region" description="Basic and acidic residues" evidence="2">
    <location>
        <begin position="529"/>
        <end position="540"/>
    </location>
</feature>
<feature type="compositionally biased region" description="Polar residues" evidence="2">
    <location>
        <begin position="1481"/>
        <end position="1494"/>
    </location>
</feature>
<reference evidence="5" key="1">
    <citation type="journal article" date="2017" name="Nature">
        <title>The genome of Chenopodium quinoa.</title>
        <authorList>
            <person name="Jarvis D.E."/>
            <person name="Ho Y.S."/>
            <person name="Lightfoot D.J."/>
            <person name="Schmoeckel S.M."/>
            <person name="Li B."/>
            <person name="Borm T.J.A."/>
            <person name="Ohyanagi H."/>
            <person name="Mineta K."/>
            <person name="Michell C.T."/>
            <person name="Saber N."/>
            <person name="Kharbatia N.M."/>
            <person name="Rupper R.R."/>
            <person name="Sharp A.R."/>
            <person name="Dally N."/>
            <person name="Boughton B.A."/>
            <person name="Woo Y.H."/>
            <person name="Gao G."/>
            <person name="Schijlen E.G.W.M."/>
            <person name="Guo X."/>
            <person name="Momin A.A."/>
            <person name="Negrao S."/>
            <person name="Al-Babili S."/>
            <person name="Gehring C."/>
            <person name="Roessner U."/>
            <person name="Jung C."/>
            <person name="Murphy K."/>
            <person name="Arold S.T."/>
            <person name="Gojobori T."/>
            <person name="van der Linden C.G."/>
            <person name="van Loo E.N."/>
            <person name="Jellen E.N."/>
            <person name="Maughan P.J."/>
            <person name="Tester M."/>
        </authorList>
    </citation>
    <scope>NUCLEOTIDE SEQUENCE [LARGE SCALE GENOMIC DNA]</scope>
    <source>
        <strain evidence="5">cv. PI 614886</strain>
    </source>
</reference>
<proteinExistence type="predicted"/>
<dbReference type="Pfam" id="PF07529">
    <property type="entry name" value="HSA"/>
    <property type="match status" value="1"/>
</dbReference>
<evidence type="ECO:0000259" key="4">
    <source>
        <dbReference type="PROSITE" id="PS51204"/>
    </source>
</evidence>
<sequence length="1890" mass="203145">MHGFSSGSTFLVNAEVDSMGGVVDGGVGIGNKPSPRRAAIAKAHADLRLEYDVREERRRELEFLEKGGNPLDFKFGHASSVSVQSTSHTYQNPDQILTSEAKGSFALTASPHGDSVDSSGRLGITTACEPNSADNFDGDNETLESERKAKHPTRASITPSEHSSQLDGSQNVKDSEDSPIFQPKKGQAYKRRNRSRTNRDGPRSSSSDMATRGGHNSALPGRHGLLSKPVVPENKFVIESDGTHGLHLSTTSRPIEISEGKLNMSTLKDKQEELGTSRVKADDVPAATTSVKTDLAAVNEDVVTVDAEGPPGSGTEKKEVIASSSQPDECGKLNGDGKSTPNDALIYNAAVATKGIDSESSCTHTSISVDGNGNIESDLYTNLKNVDSNGAPKEHKLPLGDKSISVDDEMLYEKHVTNTVETSCVKDVQNSISHQGNGFADKDQEVEVDKSSSRDKPECPNNREELGANDHAETKPDKEHGLLGDSVPKAESSCPVGPLSSVEPSSREVNNNEFSAPPPAPKPQTSNDNQRKQFDKAHEDRVLEEARIIEAKRKRIAELSVGLMPREHKRKSHWDFVLEEMAWLANDFSQERVWKITAAAQLGHRVALASRSRLEEQHKFMKQKSVAHTLANAVMEFWHSASLRAENGTSSLSEKCMNDATLMADASGQAKDEAGAPEKDEASEEKLQSTGSKQDLSLYGYAVRFLQYNCSLTPLVKVEDSGTPDIEYDMDMAGVSWQDQLTEENLFYLVPPGAIETYRKSIESCLTELERASNNVQEEVDTSFYDATAEFGYQENDYEEDEGDNVYYLPGAFDTGRPSKKKRKNMKSYPSARSYELGGDLAYGRCVDSRNGTPQSALMGKRPADKNFHVGSIPTKRVRTASRPRVVGPFGAGSTGVAPAPSRADASSGDTNSYQDDMSTLHGGSIVPRGSEVDSAMDFENQSTFDSAEISAKPKKKKKIKHPGVAYDSRWQVDSSFQNEQKDHSRKRLDCHQPESNGNSGLFGHHAKKPKTLKQSLDNSFDNTMPMSGSVASPVASQMSNMSSQSKIIKLIGGRDRSRKAKGLKVPAVQPGSGSPWSSFEDQALIVLVHDMGPNWELVSDAINSTLRFKCIFRKPEECKEQHKNLMERTPGDGADSAEDSGSSAPYPSTLPGIPKNDNSDLKQITPVHGSHVGALSQVMPNNLNGVILTPLDLCDIAASNQDTIPLGFQGSHAGGLTLPNQGASPSMHPSSGLYTSISGLPGSPSMGINNNMASQTQFSNSRDARYPVPRSTAMPIEEQQRLQQYNHMLPGRNVQPSNLSSGSLSGSDRGVRILPGGNGVGMGAGMSRSMPMSRPGIQGISSSSMHNTGSMLNSNMGGMPSNMNVHSGTTSGQGNSMFRPRDSLHMVRPGQNAEHQRQMTLPESGSPGVPPFGALSSGFNNQSASPPLQAYAGHHHQQHLMTQQHSHLPVSSSVQNSSQLQSPSSSQPVSLPPLTSSSPITQVPSQSSLQQKHQVGKATPQGLGRNAQSGPSGLMNQAGKQRQRQAQHIQQQYLQSGRQHPQQRQQSQPQPPAKLLKGMGRNNVLMHQNLPIDPSNLNGLTANSGNQVAEKGEQAVHLMQPQGLYPGSGLNTMQQQKPLASPHSSNQLQHQKPYANSVSAVPKQGQIPSHLDGSNKSQVPVVSSNPASGGSTQGLPSTIMPSPNHQPLQGQSQPPLKVVSQSQPALQRAVHQNRQVNSDSLTKSQPDHAPLEQQYANNTSTAGVQPACADSTSAVPPPSSAGTAVCKQALESLSTPTLTNPPTASGPLSSPAITTSSDNETLPSVNDGLGQRQLSGNLAVHGHGVQFQHQQSQVQHPSPLQPILSQKQSQHQLQQLEKSPQRAPQSQAQSQIQAGQSGVFARTPNSRLE</sequence>
<feature type="compositionally biased region" description="Polar residues" evidence="2">
    <location>
        <begin position="1653"/>
        <end position="1725"/>
    </location>
</feature>
<feature type="region of interest" description="Disordered" evidence="2">
    <location>
        <begin position="1740"/>
        <end position="1763"/>
    </location>
</feature>
<feature type="region of interest" description="Disordered" evidence="2">
    <location>
        <begin position="1389"/>
        <end position="1558"/>
    </location>
</feature>
<dbReference type="PROSITE" id="PS50090">
    <property type="entry name" value="MYB_LIKE"/>
    <property type="match status" value="1"/>
</dbReference>
<feature type="compositionally biased region" description="Basic residues" evidence="2">
    <location>
        <begin position="187"/>
        <end position="196"/>
    </location>
</feature>
<dbReference type="GO" id="GO:0035267">
    <property type="term" value="C:NuA4 histone acetyltransferase complex"/>
    <property type="evidence" value="ECO:0007669"/>
    <property type="project" value="InterPro"/>
</dbReference>
<protein>
    <submittedName>
        <fullName evidence="5">Uncharacterized protein</fullName>
    </submittedName>
</protein>
<evidence type="ECO:0000256" key="1">
    <source>
        <dbReference type="ARBA" id="ARBA00022853"/>
    </source>
</evidence>
<feature type="compositionally biased region" description="Low complexity" evidence="2">
    <location>
        <begin position="1132"/>
        <end position="1145"/>
    </location>
</feature>
<evidence type="ECO:0000313" key="6">
    <source>
        <dbReference type="Proteomes" id="UP000596660"/>
    </source>
</evidence>
<feature type="compositionally biased region" description="Low complexity" evidence="2">
    <location>
        <begin position="1440"/>
        <end position="1480"/>
    </location>
</feature>
<dbReference type="EnsemblPlants" id="AUR62008919-RA">
    <property type="protein sequence ID" value="AUR62008919-RA:cds"/>
    <property type="gene ID" value="AUR62008919"/>
</dbReference>
<accession>A0A803LAN0</accession>
<dbReference type="Gramene" id="AUR62008919-RA">
    <property type="protein sequence ID" value="AUR62008919-RA:cds"/>
    <property type="gene ID" value="AUR62008919"/>
</dbReference>
<evidence type="ECO:0000313" key="5">
    <source>
        <dbReference type="EnsemblPlants" id="AUR62008919-RA:cds"/>
    </source>
</evidence>
<feature type="compositionally biased region" description="Low complexity" evidence="2">
    <location>
        <begin position="1775"/>
        <end position="1786"/>
    </location>
</feature>
<evidence type="ECO:0000259" key="3">
    <source>
        <dbReference type="PROSITE" id="PS50090"/>
    </source>
</evidence>
<feature type="region of interest" description="Disordered" evidence="2">
    <location>
        <begin position="432"/>
        <end position="540"/>
    </location>
</feature>
<feature type="compositionally biased region" description="Polar residues" evidence="2">
    <location>
        <begin position="1787"/>
        <end position="1805"/>
    </location>
</feature>
<feature type="compositionally biased region" description="Polar residues" evidence="2">
    <location>
        <begin position="1507"/>
        <end position="1521"/>
    </location>
</feature>
<feature type="compositionally biased region" description="Low complexity" evidence="2">
    <location>
        <begin position="1826"/>
        <end position="1879"/>
    </location>
</feature>
<evidence type="ECO:0000256" key="2">
    <source>
        <dbReference type="SAM" id="MobiDB-lite"/>
    </source>
</evidence>
<feature type="domain" description="Myb-like" evidence="3">
    <location>
        <begin position="1075"/>
        <end position="1127"/>
    </location>
</feature>
<feature type="region of interest" description="Disordered" evidence="2">
    <location>
        <begin position="305"/>
        <end position="337"/>
    </location>
</feature>
<feature type="compositionally biased region" description="Low complexity" evidence="2">
    <location>
        <begin position="1525"/>
        <end position="1549"/>
    </location>
</feature>
<feature type="region of interest" description="Disordered" evidence="2">
    <location>
        <begin position="877"/>
        <end position="913"/>
    </location>
</feature>
<feature type="region of interest" description="Disordered" evidence="2">
    <location>
        <begin position="972"/>
        <end position="1009"/>
    </location>
</feature>
<feature type="region of interest" description="Disordered" evidence="2">
    <location>
        <begin position="108"/>
        <end position="227"/>
    </location>
</feature>
<keyword evidence="1" id="KW-0156">Chromatin regulator</keyword>
<feature type="region of interest" description="Disordered" evidence="2">
    <location>
        <begin position="1127"/>
        <end position="1166"/>
    </location>
</feature>
<feature type="region of interest" description="Disordered" evidence="2">
    <location>
        <begin position="1246"/>
        <end position="1267"/>
    </location>
</feature>
<reference evidence="5" key="2">
    <citation type="submission" date="2021-03" db="UniProtKB">
        <authorList>
            <consortium name="EnsemblPlants"/>
        </authorList>
    </citation>
    <scope>IDENTIFICATION</scope>
</reference>
<feature type="region of interest" description="Disordered" evidence="2">
    <location>
        <begin position="1602"/>
        <end position="1728"/>
    </location>
</feature>
<organism evidence="5 6">
    <name type="scientific">Chenopodium quinoa</name>
    <name type="common">Quinoa</name>
    <dbReference type="NCBI Taxonomy" id="63459"/>
    <lineage>
        <taxon>Eukaryota</taxon>
        <taxon>Viridiplantae</taxon>
        <taxon>Streptophyta</taxon>
        <taxon>Embryophyta</taxon>
        <taxon>Tracheophyta</taxon>
        <taxon>Spermatophyta</taxon>
        <taxon>Magnoliopsida</taxon>
        <taxon>eudicotyledons</taxon>
        <taxon>Gunneridae</taxon>
        <taxon>Pentapetalae</taxon>
        <taxon>Caryophyllales</taxon>
        <taxon>Chenopodiaceae</taxon>
        <taxon>Chenopodioideae</taxon>
        <taxon>Atripliceae</taxon>
        <taxon>Chenopodium</taxon>
    </lineage>
</organism>
<dbReference type="GO" id="GO:0006325">
    <property type="term" value="P:chromatin organization"/>
    <property type="evidence" value="ECO:0007669"/>
    <property type="project" value="UniProtKB-KW"/>
</dbReference>
<feature type="region of interest" description="Disordered" evidence="2">
    <location>
        <begin position="1775"/>
        <end position="1813"/>
    </location>
</feature>
<feature type="compositionally biased region" description="Polar residues" evidence="2">
    <location>
        <begin position="1366"/>
        <end position="1377"/>
    </location>
</feature>
<dbReference type="Proteomes" id="UP000596660">
    <property type="component" value="Unplaced"/>
</dbReference>
<keyword evidence="6" id="KW-1185">Reference proteome</keyword>
<feature type="compositionally biased region" description="Basic and acidic residues" evidence="2">
    <location>
        <begin position="980"/>
        <end position="993"/>
    </location>
</feature>
<dbReference type="SMART" id="SM00573">
    <property type="entry name" value="HSA"/>
    <property type="match status" value="1"/>
</dbReference>
<feature type="region of interest" description="Disordered" evidence="2">
    <location>
        <begin position="1826"/>
        <end position="1890"/>
    </location>
</feature>
<dbReference type="Pfam" id="PF13921">
    <property type="entry name" value="Myb_DNA-bind_6"/>
    <property type="match status" value="1"/>
</dbReference>
<feature type="compositionally biased region" description="Basic and acidic residues" evidence="2">
    <location>
        <begin position="440"/>
        <end position="482"/>
    </location>
</feature>
<feature type="compositionally biased region" description="Polar residues" evidence="2">
    <location>
        <begin position="1418"/>
        <end position="1427"/>
    </location>
</feature>
<dbReference type="PROSITE" id="PS51204">
    <property type="entry name" value="HSA"/>
    <property type="match status" value="1"/>
</dbReference>
<feature type="compositionally biased region" description="Polar residues" evidence="2">
    <location>
        <begin position="1610"/>
        <end position="1640"/>
    </location>
</feature>
<feature type="region of interest" description="Disordered" evidence="2">
    <location>
        <begin position="666"/>
        <end position="690"/>
    </location>
</feature>
<feature type="compositionally biased region" description="Polar residues" evidence="2">
    <location>
        <begin position="155"/>
        <end position="172"/>
    </location>
</feature>
<feature type="compositionally biased region" description="Polar residues" evidence="2">
    <location>
        <begin position="1247"/>
        <end position="1262"/>
    </location>
</feature>
<feature type="compositionally biased region" description="Polar residues" evidence="2">
    <location>
        <begin position="502"/>
        <end position="514"/>
    </location>
</feature>
<feature type="domain" description="HSA" evidence="4">
    <location>
        <begin position="561"/>
        <end position="636"/>
    </location>
</feature>
<dbReference type="OMA" id="MCGMNRS"/>
<feature type="compositionally biased region" description="Basic and acidic residues" evidence="2">
    <location>
        <begin position="670"/>
        <end position="687"/>
    </location>
</feature>
<dbReference type="PANTHER" id="PTHR46774">
    <property type="entry name" value="CHROMATIN MODIFICATION-RELATED PROTEIN EAF1 A-RELATED"/>
    <property type="match status" value="1"/>
</dbReference>
<dbReference type="InterPro" id="IPR001005">
    <property type="entry name" value="SANT/Myb"/>
</dbReference>
<feature type="region of interest" description="Disordered" evidence="2">
    <location>
        <begin position="1365"/>
        <end position="1384"/>
    </location>
</feature>
<dbReference type="SMART" id="SM00717">
    <property type="entry name" value="SANT"/>
    <property type="match status" value="1"/>
</dbReference>
<dbReference type="InterPro" id="IPR014012">
    <property type="entry name" value="HSA_dom"/>
</dbReference>